<proteinExistence type="predicted"/>
<sequence length="208" mass="22193">MSERPRRPELGGGAPRAARGAVKSSGMTSSSIHQQHHQQLHHSNFLRSQLTRRPTGAAASGASGASAASGGSVASGSSAETLRVPGGGGAADVDVLSDTSEIVVRNQQGEIELGDPPTPVLEEHDEQAEDRQEAESAWTLRSPFSFVAKAREERQRLADAVRHHSVNHSSVPDQPEELLEAVRADLRAKVSALAEDNWMFEPEEPTRG</sequence>
<dbReference type="Proteomes" id="UP000245956">
    <property type="component" value="Unassembled WGS sequence"/>
</dbReference>
<protein>
    <submittedName>
        <fullName evidence="2">Uncharacterized protein</fullName>
    </submittedName>
</protein>
<feature type="compositionally biased region" description="Low complexity" evidence="1">
    <location>
        <begin position="56"/>
        <end position="79"/>
    </location>
</feature>
<dbReference type="AlphaFoldDB" id="A0A2U3E598"/>
<evidence type="ECO:0000256" key="1">
    <source>
        <dbReference type="SAM" id="MobiDB-lite"/>
    </source>
</evidence>
<name>A0A2U3E598_PURLI</name>
<evidence type="ECO:0000313" key="3">
    <source>
        <dbReference type="Proteomes" id="UP000245956"/>
    </source>
</evidence>
<dbReference type="EMBL" id="LCWV01000011">
    <property type="protein sequence ID" value="PWI69659.1"/>
    <property type="molecule type" value="Genomic_DNA"/>
</dbReference>
<accession>A0A2U3E598</accession>
<evidence type="ECO:0000313" key="2">
    <source>
        <dbReference type="EMBL" id="PWI69659.1"/>
    </source>
</evidence>
<gene>
    <name evidence="2" type="ORF">PCL_00571</name>
</gene>
<feature type="region of interest" description="Disordered" evidence="1">
    <location>
        <begin position="1"/>
        <end position="137"/>
    </location>
</feature>
<reference evidence="2 3" key="1">
    <citation type="journal article" date="2016" name="Front. Microbiol.">
        <title>Genome and transcriptome sequences reveal the specific parasitism of the nematophagous Purpureocillium lilacinum 36-1.</title>
        <authorList>
            <person name="Xie J."/>
            <person name="Li S."/>
            <person name="Mo C."/>
            <person name="Xiao X."/>
            <person name="Peng D."/>
            <person name="Wang G."/>
            <person name="Xiao Y."/>
        </authorList>
    </citation>
    <scope>NUCLEOTIDE SEQUENCE [LARGE SCALE GENOMIC DNA]</scope>
    <source>
        <strain evidence="2 3">36-1</strain>
    </source>
</reference>
<organism evidence="2 3">
    <name type="scientific">Purpureocillium lilacinum</name>
    <name type="common">Paecilomyces lilacinus</name>
    <dbReference type="NCBI Taxonomy" id="33203"/>
    <lineage>
        <taxon>Eukaryota</taxon>
        <taxon>Fungi</taxon>
        <taxon>Dikarya</taxon>
        <taxon>Ascomycota</taxon>
        <taxon>Pezizomycotina</taxon>
        <taxon>Sordariomycetes</taxon>
        <taxon>Hypocreomycetidae</taxon>
        <taxon>Hypocreales</taxon>
        <taxon>Ophiocordycipitaceae</taxon>
        <taxon>Purpureocillium</taxon>
    </lineage>
</organism>
<feature type="compositionally biased region" description="Polar residues" evidence="1">
    <location>
        <begin position="97"/>
        <end position="109"/>
    </location>
</feature>
<comment type="caution">
    <text evidence="2">The sequence shown here is derived from an EMBL/GenBank/DDBJ whole genome shotgun (WGS) entry which is preliminary data.</text>
</comment>